<dbReference type="Pfam" id="PF00672">
    <property type="entry name" value="HAMP"/>
    <property type="match status" value="1"/>
</dbReference>
<evidence type="ECO:0000256" key="7">
    <source>
        <dbReference type="SAM" id="Phobius"/>
    </source>
</evidence>
<keyword evidence="7" id="KW-1133">Transmembrane helix</keyword>
<comment type="similarity">
    <text evidence="5">Belongs to the methyl-accepting chemotaxis (MCP) protein family.</text>
</comment>
<evidence type="ECO:0000256" key="1">
    <source>
        <dbReference type="ARBA" id="ARBA00004236"/>
    </source>
</evidence>
<evidence type="ECO:0000313" key="10">
    <source>
        <dbReference type="EMBL" id="AIQ12755.1"/>
    </source>
</evidence>
<dbReference type="Proteomes" id="UP000029409">
    <property type="component" value="Chromosome"/>
</dbReference>
<evidence type="ECO:0000256" key="2">
    <source>
        <dbReference type="ARBA" id="ARBA00022475"/>
    </source>
</evidence>
<comment type="subcellular location">
    <subcellularLocation>
        <location evidence="1">Cell membrane</location>
    </subcellularLocation>
</comment>
<feature type="domain" description="Methyl-accepting transducer" evidence="8">
    <location>
        <begin position="272"/>
        <end position="515"/>
    </location>
</feature>
<organism evidence="10 11">
    <name type="scientific">Paenibacillus durus</name>
    <name type="common">Paenibacillus azotofixans</name>
    <dbReference type="NCBI Taxonomy" id="44251"/>
    <lineage>
        <taxon>Bacteria</taxon>
        <taxon>Bacillati</taxon>
        <taxon>Bacillota</taxon>
        <taxon>Bacilli</taxon>
        <taxon>Bacillales</taxon>
        <taxon>Paenibacillaceae</taxon>
        <taxon>Paenibacillus</taxon>
    </lineage>
</organism>
<dbReference type="GO" id="GO:0007165">
    <property type="term" value="P:signal transduction"/>
    <property type="evidence" value="ECO:0007669"/>
    <property type="project" value="UniProtKB-KW"/>
</dbReference>
<dbReference type="InterPro" id="IPR024478">
    <property type="entry name" value="HlyB_4HB_MCP"/>
</dbReference>
<dbReference type="PROSITE" id="PS50111">
    <property type="entry name" value="CHEMOTAXIS_TRANSDUC_2"/>
    <property type="match status" value="1"/>
</dbReference>
<sequence length="541" mass="58557">MKWFYNFKTAVKLLLAFSVLGIMVLFVGLIGIKQLGEINSRLNDMYQNHLLAIKPLMETKDLFNQSRNELRKLYMNSGSESSLTIKSLRDDMTAASERLEEFKKTELTAESQEQLTVLETALDSYNRSVDEIIQMALSHQNNQLLRQLNDPNGVYAQGRDDTLAALDKLIDINAGEAQRAEQAGKEAFASGRELVYWITAAALAVTIVTGIFVSGMISRPLRKIGSVAKQAAEGELGIASGIGTTDEVGVIANAVDTMILNVRKIVDSILLGAESLEAASKQISVTSKEIAGSNSNRAESEGKINVLFRELTEVINSVVQNTQQAAELSEQSARIIDKGTEVVNISLNSMNDVRVHMAELEKNSLVIGRIVEMIEDIADRTNLLALSAAIEAARAGEQGRGFAVVADEVRKLAESSSSAEKEIIGMIKGLQEKIQLSAAAVQESVTYSHKTAETFGDIQKIVSEAGAKVTNIAAASEEQSVQAAGAWDAVESIMAATKVAAAASDKMAVTAQTLAQMADELQKSVSIFKIDRHEETERESE</sequence>
<dbReference type="STRING" id="44251.PDUR_13190"/>
<dbReference type="SMART" id="SM00283">
    <property type="entry name" value="MA"/>
    <property type="match status" value="1"/>
</dbReference>
<dbReference type="PROSITE" id="PS50885">
    <property type="entry name" value="HAMP"/>
    <property type="match status" value="1"/>
</dbReference>
<evidence type="ECO:0000256" key="6">
    <source>
        <dbReference type="PROSITE-ProRule" id="PRU00284"/>
    </source>
</evidence>
<proteinExistence type="inferred from homology"/>
<dbReference type="SUPFAM" id="SSF58104">
    <property type="entry name" value="Methyl-accepting chemotaxis protein (MCP) signaling domain"/>
    <property type="match status" value="1"/>
</dbReference>
<dbReference type="PRINTS" id="PR00260">
    <property type="entry name" value="CHEMTRNSDUCR"/>
</dbReference>
<name>A0A089HPV5_PAEDU</name>
<dbReference type="InterPro" id="IPR051310">
    <property type="entry name" value="MCP_chemotaxis"/>
</dbReference>
<dbReference type="KEGG" id="pdu:PDUR_13190"/>
<feature type="transmembrane region" description="Helical" evidence="7">
    <location>
        <begin position="13"/>
        <end position="32"/>
    </location>
</feature>
<evidence type="ECO:0000259" key="9">
    <source>
        <dbReference type="PROSITE" id="PS50885"/>
    </source>
</evidence>
<feature type="domain" description="HAMP" evidence="9">
    <location>
        <begin position="215"/>
        <end position="267"/>
    </location>
</feature>
<dbReference type="Gene3D" id="1.10.287.950">
    <property type="entry name" value="Methyl-accepting chemotaxis protein"/>
    <property type="match status" value="1"/>
</dbReference>
<dbReference type="InterPro" id="IPR004089">
    <property type="entry name" value="MCPsignal_dom"/>
</dbReference>
<evidence type="ECO:0000259" key="8">
    <source>
        <dbReference type="PROSITE" id="PS50111"/>
    </source>
</evidence>
<dbReference type="Pfam" id="PF12729">
    <property type="entry name" value="4HB_MCP_1"/>
    <property type="match status" value="1"/>
</dbReference>
<dbReference type="PANTHER" id="PTHR43531">
    <property type="entry name" value="PROTEIN ICFG"/>
    <property type="match status" value="1"/>
</dbReference>
<gene>
    <name evidence="10" type="ORF">PDUR_13190</name>
</gene>
<dbReference type="EMBL" id="CP009288">
    <property type="protein sequence ID" value="AIQ12755.1"/>
    <property type="molecule type" value="Genomic_DNA"/>
</dbReference>
<evidence type="ECO:0000256" key="5">
    <source>
        <dbReference type="ARBA" id="ARBA00029447"/>
    </source>
</evidence>
<evidence type="ECO:0008006" key="12">
    <source>
        <dbReference type="Google" id="ProtNLM"/>
    </source>
</evidence>
<reference evidence="10 11" key="1">
    <citation type="submission" date="2014-08" db="EMBL/GenBank/DDBJ databases">
        <title>Comparative genomics of the Paenibacillus odorifer group.</title>
        <authorList>
            <person name="den Bakker H.C."/>
            <person name="Tsai Y.-C."/>
            <person name="Martin N."/>
            <person name="Korlach J."/>
            <person name="Wiedmann M."/>
        </authorList>
    </citation>
    <scope>NUCLEOTIDE SEQUENCE [LARGE SCALE GENOMIC DNA]</scope>
    <source>
        <strain evidence="10 11">DSM 1735</strain>
    </source>
</reference>
<feature type="transmembrane region" description="Helical" evidence="7">
    <location>
        <begin position="194"/>
        <end position="217"/>
    </location>
</feature>
<dbReference type="Pfam" id="PF00015">
    <property type="entry name" value="MCPsignal"/>
    <property type="match status" value="1"/>
</dbReference>
<accession>A0A089HPV5</accession>
<dbReference type="eggNOG" id="COG0840">
    <property type="taxonomic scope" value="Bacteria"/>
</dbReference>
<dbReference type="PANTHER" id="PTHR43531:SF11">
    <property type="entry name" value="METHYL-ACCEPTING CHEMOTAXIS PROTEIN 3"/>
    <property type="match status" value="1"/>
</dbReference>
<keyword evidence="3" id="KW-0145">Chemotaxis</keyword>
<dbReference type="SMART" id="SM00304">
    <property type="entry name" value="HAMP"/>
    <property type="match status" value="1"/>
</dbReference>
<protein>
    <recommendedName>
        <fullName evidence="12">Chemotaxis protein</fullName>
    </recommendedName>
</protein>
<dbReference type="AlphaFoldDB" id="A0A089HPV5"/>
<keyword evidence="11" id="KW-1185">Reference proteome</keyword>
<dbReference type="GO" id="GO:0006935">
    <property type="term" value="P:chemotaxis"/>
    <property type="evidence" value="ECO:0007669"/>
    <property type="project" value="UniProtKB-KW"/>
</dbReference>
<dbReference type="GO" id="GO:0004888">
    <property type="term" value="F:transmembrane signaling receptor activity"/>
    <property type="evidence" value="ECO:0007669"/>
    <property type="project" value="InterPro"/>
</dbReference>
<evidence type="ECO:0000256" key="4">
    <source>
        <dbReference type="ARBA" id="ARBA00023136"/>
    </source>
</evidence>
<dbReference type="InterPro" id="IPR004090">
    <property type="entry name" value="Chemotax_Me-accpt_rcpt"/>
</dbReference>
<keyword evidence="7" id="KW-0812">Transmembrane</keyword>
<dbReference type="RefSeq" id="WP_042206590.1">
    <property type="nucleotide sequence ID" value="NZ_CP009288.1"/>
</dbReference>
<keyword evidence="2" id="KW-1003">Cell membrane</keyword>
<dbReference type="Gene3D" id="6.10.340.10">
    <property type="match status" value="1"/>
</dbReference>
<keyword evidence="4 7" id="KW-0472">Membrane</keyword>
<dbReference type="GO" id="GO:0005886">
    <property type="term" value="C:plasma membrane"/>
    <property type="evidence" value="ECO:0007669"/>
    <property type="project" value="UniProtKB-SubCell"/>
</dbReference>
<evidence type="ECO:0000256" key="3">
    <source>
        <dbReference type="ARBA" id="ARBA00022500"/>
    </source>
</evidence>
<dbReference type="InterPro" id="IPR003660">
    <property type="entry name" value="HAMP_dom"/>
</dbReference>
<dbReference type="CDD" id="cd06225">
    <property type="entry name" value="HAMP"/>
    <property type="match status" value="1"/>
</dbReference>
<evidence type="ECO:0000313" key="11">
    <source>
        <dbReference type="Proteomes" id="UP000029409"/>
    </source>
</evidence>
<keyword evidence="6" id="KW-0807">Transducer</keyword>
<dbReference type="OrthoDB" id="358716at2"/>